<dbReference type="EMBL" id="SOFD01000015">
    <property type="protein sequence ID" value="TFB78484.1"/>
    <property type="molecule type" value="Genomic_DNA"/>
</dbReference>
<dbReference type="AlphaFoldDB" id="A0A4R8V610"/>
<evidence type="ECO:0000313" key="4">
    <source>
        <dbReference type="Proteomes" id="UP000298252"/>
    </source>
</evidence>
<evidence type="ECO:0000313" key="2">
    <source>
        <dbReference type="EMBL" id="TFB78484.1"/>
    </source>
</evidence>
<dbReference type="STRING" id="1424659.SAMN05216368_1281"/>
<dbReference type="Gene3D" id="2.40.30.100">
    <property type="entry name" value="AF2212/PG0164-like"/>
    <property type="match status" value="1"/>
</dbReference>
<dbReference type="Proteomes" id="UP000199639">
    <property type="component" value="Unassembled WGS sequence"/>
</dbReference>
<accession>A0A4R8V610</accession>
<dbReference type="InterPro" id="IPR037079">
    <property type="entry name" value="AF2212/PG0164-like_sf"/>
</dbReference>
<reference evidence="2 4" key="2">
    <citation type="submission" date="2019-03" db="EMBL/GenBank/DDBJ databases">
        <title>Genomics of glacier-inhabiting Cryobacterium strains.</title>
        <authorList>
            <person name="Liu Q."/>
            <person name="Xin Y.-H."/>
        </authorList>
    </citation>
    <scope>NUCLEOTIDE SEQUENCE [LARGE SCALE GENOMIC DNA]</scope>
    <source>
        <strain evidence="2 4">Hh8</strain>
    </source>
</reference>
<sequence>MTAVPQRPELQFSSPLAHPAMPASWTVVAVPKSKTFFGTGCTIKVDGTIDGHPFAATLMPDGQGGHFLSLNAALRNAVGKRIGDIVDVHLAERPK</sequence>
<dbReference type="SUPFAM" id="SSF141694">
    <property type="entry name" value="AF2212/PG0164-like"/>
    <property type="match status" value="1"/>
</dbReference>
<proteinExistence type="predicted"/>
<evidence type="ECO:0000313" key="1">
    <source>
        <dbReference type="EMBL" id="SDO61303.1"/>
    </source>
</evidence>
<reference evidence="1 3" key="1">
    <citation type="submission" date="2016-10" db="EMBL/GenBank/DDBJ databases">
        <authorList>
            <person name="Varghese N."/>
            <person name="Submissions S."/>
        </authorList>
    </citation>
    <scope>NUCLEOTIDE SEQUENCE [LARGE SCALE GENOMIC DNA]</scope>
    <source>
        <strain evidence="1 3">CGMCC 1.11215</strain>
    </source>
</reference>
<dbReference type="InterPro" id="IPR015018">
    <property type="entry name" value="DUF1905"/>
</dbReference>
<organism evidence="1 3">
    <name type="scientific">Cryobacterium flavum</name>
    <dbReference type="NCBI Taxonomy" id="1424659"/>
    <lineage>
        <taxon>Bacteria</taxon>
        <taxon>Bacillati</taxon>
        <taxon>Actinomycetota</taxon>
        <taxon>Actinomycetes</taxon>
        <taxon>Micrococcales</taxon>
        <taxon>Microbacteriaceae</taxon>
        <taxon>Cryobacterium</taxon>
    </lineage>
</organism>
<dbReference type="EMBL" id="FNIB01000028">
    <property type="protein sequence ID" value="SDO61303.1"/>
    <property type="molecule type" value="Genomic_DNA"/>
</dbReference>
<name>A0A4R8V610_9MICO</name>
<dbReference type="Proteomes" id="UP000298252">
    <property type="component" value="Unassembled WGS sequence"/>
</dbReference>
<protein>
    <submittedName>
        <fullName evidence="2">DUF1905 domain-containing protein</fullName>
    </submittedName>
</protein>
<evidence type="ECO:0000313" key="3">
    <source>
        <dbReference type="Proteomes" id="UP000199639"/>
    </source>
</evidence>
<dbReference type="Pfam" id="PF08922">
    <property type="entry name" value="DUF1905"/>
    <property type="match status" value="1"/>
</dbReference>
<gene>
    <name evidence="2" type="ORF">E3O21_05835</name>
    <name evidence="1" type="ORF">SAMN05216368_1281</name>
</gene>
<keyword evidence="4" id="KW-1185">Reference proteome</keyword>
<dbReference type="RefSeq" id="WP_092342615.1">
    <property type="nucleotide sequence ID" value="NZ_FNIB01000028.1"/>
</dbReference>